<dbReference type="Proteomes" id="UP000608662">
    <property type="component" value="Unassembled WGS sequence"/>
</dbReference>
<name>A0A847U9W8_9EURY</name>
<dbReference type="AlphaFoldDB" id="A0A847U9W8"/>
<evidence type="ECO:0000259" key="2">
    <source>
        <dbReference type="Pfam" id="PF26255"/>
    </source>
</evidence>
<feature type="transmembrane region" description="Helical" evidence="1">
    <location>
        <begin position="657"/>
        <end position="678"/>
    </location>
</feature>
<accession>A0A847U9W8</accession>
<dbReference type="Pfam" id="PF26255">
    <property type="entry name" value="Viral_env_HRPV"/>
    <property type="match status" value="1"/>
</dbReference>
<keyword evidence="1" id="KW-0812">Transmembrane</keyword>
<protein>
    <recommendedName>
        <fullName evidence="2">Envelope protein N-terminal domain-containing protein</fullName>
    </recommendedName>
</protein>
<keyword evidence="1" id="KW-1133">Transmembrane helix</keyword>
<dbReference type="InterPro" id="IPR058677">
    <property type="entry name" value="ORF4_N"/>
</dbReference>
<evidence type="ECO:0000313" key="3">
    <source>
        <dbReference type="EMBL" id="NLV09316.1"/>
    </source>
</evidence>
<proteinExistence type="predicted"/>
<dbReference type="EMBL" id="WOYG01000001">
    <property type="protein sequence ID" value="NLV09316.1"/>
    <property type="molecule type" value="Genomic_DNA"/>
</dbReference>
<evidence type="ECO:0000256" key="1">
    <source>
        <dbReference type="SAM" id="Phobius"/>
    </source>
</evidence>
<comment type="caution">
    <text evidence="3">The sequence shown here is derived from an EMBL/GenBank/DDBJ whole genome shotgun (WGS) entry which is preliminary data.</text>
</comment>
<reference evidence="3" key="1">
    <citation type="submission" date="2019-12" db="EMBL/GenBank/DDBJ databases">
        <title>Whole-genome sequence of Halomicrobium mukohataei pws1.</title>
        <authorList>
            <person name="Verma D.K."/>
            <person name="Gopal K."/>
            <person name="Prasad E.S."/>
        </authorList>
    </citation>
    <scope>NUCLEOTIDE SEQUENCE</scope>
    <source>
        <strain evidence="3">Pws1</strain>
    </source>
</reference>
<gene>
    <name evidence="3" type="ORF">GOC74_05145</name>
</gene>
<feature type="domain" description="Envelope protein N-terminal" evidence="2">
    <location>
        <begin position="60"/>
        <end position="402"/>
    </location>
</feature>
<sequence>MVAFILVSAVGMPLFAGTAVAQTQEEKTAVEKCSENITKFGAQTVLIGVAECIGGAFSPAEYDSSPELETESWNSIVAIQDSEEKRQKAFNNWGELSKSNALQTAEKPIIEAHYAGEDSAQARSAGADALSQYYSSQLSSEYAHRTNVVERAYSVSKATAQNDNVGETGSGLDDVYPSQTGLLYWEVSGNESGTTTNPNYHVTPTADSSLKYVEKGLPNGETMESIAAVTHITQTWTADDITVLAKTDSSAFTVDHYALAFDKGWVEQNHVQVNGSDWSSNNYEEKLPAVVAVNADGQVSVITGSQNEDYDDAGMVAMDPYSSDSADNVNLAPTQQSITRASDADTERNNAMSEMQTMVDDLYSTHETGTINPEDYVSPATLTNQYATEDSHYSYASAVATMNGLQTDLESAQTITWTDGSEYEGQVLFGGSGNALADSEGQSYVQRSNSMLSFSETTKTVDGEEVTVQEDTVTMDTSTNSYSITGVYKVSDSAYTVSDDGTSVTIEKDGLNKDYVLMDVEYTDGSGNTVTDTIVLYANEDAQSQGIPSGLEVGTQYTVSNLDNSVMMSYQSGDSASVKTADSGSFTITDAKSAATGNSIKYIEYDDGGQRTFTDTSNLTEELEERSQIQDALVDRGDIDPAGAGGSGDGISDTIKGFGAGILAAIGGGFFLIVLFLIGRITSIA</sequence>
<keyword evidence="1" id="KW-0472">Membrane</keyword>
<evidence type="ECO:0000313" key="4">
    <source>
        <dbReference type="Proteomes" id="UP000608662"/>
    </source>
</evidence>
<organism evidence="3 4">
    <name type="scientific">Halomicrobium mukohataei</name>
    <dbReference type="NCBI Taxonomy" id="57705"/>
    <lineage>
        <taxon>Archaea</taxon>
        <taxon>Methanobacteriati</taxon>
        <taxon>Methanobacteriota</taxon>
        <taxon>Stenosarchaea group</taxon>
        <taxon>Halobacteria</taxon>
        <taxon>Halobacteriales</taxon>
        <taxon>Haloarculaceae</taxon>
        <taxon>Halomicrobium</taxon>
    </lineage>
</organism>
<dbReference type="RefSeq" id="WP_170093200.1">
    <property type="nucleotide sequence ID" value="NZ_WOYG01000001.1"/>
</dbReference>